<dbReference type="Proteomes" id="UP000245626">
    <property type="component" value="Unassembled WGS sequence"/>
</dbReference>
<proteinExistence type="predicted"/>
<dbReference type="EMBL" id="KZ819840">
    <property type="protein sequence ID" value="PWN51485.1"/>
    <property type="molecule type" value="Genomic_DNA"/>
</dbReference>
<accession>A0ACD0P069</accession>
<gene>
    <name evidence="1" type="ORF">IE53DRAFT_49036</name>
</gene>
<organism evidence="1 2">
    <name type="scientific">Violaceomyces palustris</name>
    <dbReference type="NCBI Taxonomy" id="1673888"/>
    <lineage>
        <taxon>Eukaryota</taxon>
        <taxon>Fungi</taxon>
        <taxon>Dikarya</taxon>
        <taxon>Basidiomycota</taxon>
        <taxon>Ustilaginomycotina</taxon>
        <taxon>Ustilaginomycetes</taxon>
        <taxon>Violaceomycetales</taxon>
        <taxon>Violaceomycetaceae</taxon>
        <taxon>Violaceomyces</taxon>
    </lineage>
</organism>
<reference evidence="1 2" key="1">
    <citation type="journal article" date="2018" name="Mol. Biol. Evol.">
        <title>Broad Genomic Sampling Reveals a Smut Pathogenic Ancestry of the Fungal Clade Ustilaginomycotina.</title>
        <authorList>
            <person name="Kijpornyongpan T."/>
            <person name="Mondo S.J."/>
            <person name="Barry K."/>
            <person name="Sandor L."/>
            <person name="Lee J."/>
            <person name="Lipzen A."/>
            <person name="Pangilinan J."/>
            <person name="LaButti K."/>
            <person name="Hainaut M."/>
            <person name="Henrissat B."/>
            <person name="Grigoriev I.V."/>
            <person name="Spatafora J.W."/>
            <person name="Aime M.C."/>
        </authorList>
    </citation>
    <scope>NUCLEOTIDE SEQUENCE [LARGE SCALE GENOMIC DNA]</scope>
    <source>
        <strain evidence="1 2">SA 807</strain>
    </source>
</reference>
<evidence type="ECO:0000313" key="1">
    <source>
        <dbReference type="EMBL" id="PWN51485.1"/>
    </source>
</evidence>
<evidence type="ECO:0000313" key="2">
    <source>
        <dbReference type="Proteomes" id="UP000245626"/>
    </source>
</evidence>
<protein>
    <submittedName>
        <fullName evidence="1">Uncharacterized protein</fullName>
    </submittedName>
</protein>
<name>A0ACD0P069_9BASI</name>
<sequence length="186" mass="20696">MRTKTSSYDERRLPLCRNPTRRLAPPLPCAVRRRQWCMDLPASRSLSHSPNLPPLSLSLSLSLGRTSQPPPSSFPVHSSPLPPLSSPLLPSPPLSSPLLLPFPSRVLFSSWEKCATPKTNQSTSSEVSRFENEKGIQKRNGVKGRRESSHSHSHSRICTGYCSRQGRAHPHSQTSFTRLSKAQRVV</sequence>
<keyword evidence="2" id="KW-1185">Reference proteome</keyword>